<dbReference type="EMBL" id="CP036274">
    <property type="protein sequence ID" value="QDU28523.1"/>
    <property type="molecule type" value="Genomic_DNA"/>
</dbReference>
<reference evidence="1 2" key="1">
    <citation type="submission" date="2019-02" db="EMBL/GenBank/DDBJ databases">
        <title>Deep-cultivation of Planctomycetes and their phenomic and genomic characterization uncovers novel biology.</title>
        <authorList>
            <person name="Wiegand S."/>
            <person name="Jogler M."/>
            <person name="Boedeker C."/>
            <person name="Pinto D."/>
            <person name="Vollmers J."/>
            <person name="Rivas-Marin E."/>
            <person name="Kohn T."/>
            <person name="Peeters S.H."/>
            <person name="Heuer A."/>
            <person name="Rast P."/>
            <person name="Oberbeckmann S."/>
            <person name="Bunk B."/>
            <person name="Jeske O."/>
            <person name="Meyerdierks A."/>
            <person name="Storesund J.E."/>
            <person name="Kallscheuer N."/>
            <person name="Luecker S."/>
            <person name="Lage O.M."/>
            <person name="Pohl T."/>
            <person name="Merkel B.J."/>
            <person name="Hornburger P."/>
            <person name="Mueller R.-W."/>
            <person name="Bruemmer F."/>
            <person name="Labrenz M."/>
            <person name="Spormann A.M."/>
            <person name="Op den Camp H."/>
            <person name="Overmann J."/>
            <person name="Amann R."/>
            <person name="Jetten M.S.M."/>
            <person name="Mascher T."/>
            <person name="Medema M.H."/>
            <person name="Devos D.P."/>
            <person name="Kaster A.-K."/>
            <person name="Ovreas L."/>
            <person name="Rohde M."/>
            <person name="Galperin M.Y."/>
            <person name="Jogler C."/>
        </authorList>
    </citation>
    <scope>NUCLEOTIDE SEQUENCE [LARGE SCALE GENOMIC DNA]</scope>
    <source>
        <strain evidence="1 2">ETA_A8</strain>
    </source>
</reference>
<dbReference type="Proteomes" id="UP000315017">
    <property type="component" value="Chromosome"/>
</dbReference>
<organism evidence="1 2">
    <name type="scientific">Anatilimnocola aggregata</name>
    <dbReference type="NCBI Taxonomy" id="2528021"/>
    <lineage>
        <taxon>Bacteria</taxon>
        <taxon>Pseudomonadati</taxon>
        <taxon>Planctomycetota</taxon>
        <taxon>Planctomycetia</taxon>
        <taxon>Pirellulales</taxon>
        <taxon>Pirellulaceae</taxon>
        <taxon>Anatilimnocola</taxon>
    </lineage>
</organism>
<evidence type="ECO:0000313" key="1">
    <source>
        <dbReference type="EMBL" id="QDU28523.1"/>
    </source>
</evidence>
<keyword evidence="2" id="KW-1185">Reference proteome</keyword>
<gene>
    <name evidence="1" type="ORF">ETAA8_36250</name>
</gene>
<dbReference type="KEGG" id="aagg:ETAA8_36250"/>
<protein>
    <submittedName>
        <fullName evidence="1">Uncharacterized protein</fullName>
    </submittedName>
</protein>
<accession>A0A517YE55</accession>
<sequence>MKRPCHCDSCQVGEPWVRRRDCRFCWLYWNDSRYGALWGRLPSSLKQTPTTGPGTELEKLLASLGVSGWHGCKCSDRAAQMNRWGVGGCRENIETICGWMEEDQLRWGWANELKAAAAAFSTGIAFRLDTVNPIRSLVDLAIKRAH</sequence>
<proteinExistence type="predicted"/>
<dbReference type="AlphaFoldDB" id="A0A517YE55"/>
<evidence type="ECO:0000313" key="2">
    <source>
        <dbReference type="Proteomes" id="UP000315017"/>
    </source>
</evidence>
<name>A0A517YE55_9BACT</name>